<dbReference type="PANTHER" id="PTHR24020">
    <property type="entry name" value="COLLAGEN ALPHA"/>
    <property type="match status" value="1"/>
</dbReference>
<dbReference type="Proteomes" id="UP000683360">
    <property type="component" value="Unassembled WGS sequence"/>
</dbReference>
<keyword evidence="3" id="KW-1185">Reference proteome</keyword>
<reference evidence="2" key="1">
    <citation type="submission" date="2021-03" db="EMBL/GenBank/DDBJ databases">
        <authorList>
            <person name="Bekaert M."/>
        </authorList>
    </citation>
    <scope>NUCLEOTIDE SEQUENCE</scope>
</reference>
<evidence type="ECO:0000259" key="1">
    <source>
        <dbReference type="PROSITE" id="PS50234"/>
    </source>
</evidence>
<accession>A0A8S3QZS8</accession>
<dbReference type="OrthoDB" id="10256829at2759"/>
<dbReference type="SMART" id="SM00327">
    <property type="entry name" value="VWA"/>
    <property type="match status" value="1"/>
</dbReference>
<dbReference type="PROSITE" id="PS50234">
    <property type="entry name" value="VWFA"/>
    <property type="match status" value="1"/>
</dbReference>
<dbReference type="EMBL" id="CAJPWZ010000836">
    <property type="protein sequence ID" value="CAG2201215.1"/>
    <property type="molecule type" value="Genomic_DNA"/>
</dbReference>
<comment type="caution">
    <text evidence="2">The sequence shown here is derived from an EMBL/GenBank/DDBJ whole genome shotgun (WGS) entry which is preliminary data.</text>
</comment>
<protein>
    <recommendedName>
        <fullName evidence="1">VWFA domain-containing protein</fullName>
    </recommendedName>
</protein>
<evidence type="ECO:0000313" key="2">
    <source>
        <dbReference type="EMBL" id="CAG2201215.1"/>
    </source>
</evidence>
<sequence length="171" mass="19128">MGDVHFLLNTTQNFDIESINGEKDFVARFAESFQIGQNNVQIGITLFSSQIHHQFDMGLHSNLTSMLEAIEYIPNRLGSSQTDNALEWVFKHAFSKDAGNRESVPNILIVLTDVYAVKEIQRLASGLQGHDITVFVIGIGLLPDPSQLAQIVTHQQGISLYQPLVRFGIYR</sequence>
<dbReference type="AlphaFoldDB" id="A0A8S3QZS8"/>
<name>A0A8S3QZS8_MYTED</name>
<dbReference type="InterPro" id="IPR002035">
    <property type="entry name" value="VWF_A"/>
</dbReference>
<dbReference type="Pfam" id="PF00092">
    <property type="entry name" value="VWA"/>
    <property type="match status" value="1"/>
</dbReference>
<dbReference type="PANTHER" id="PTHR24020:SF20">
    <property type="entry name" value="PH DOMAIN-CONTAINING PROTEIN"/>
    <property type="match status" value="1"/>
</dbReference>
<dbReference type="InterPro" id="IPR036465">
    <property type="entry name" value="vWFA_dom_sf"/>
</dbReference>
<evidence type="ECO:0000313" key="3">
    <source>
        <dbReference type="Proteomes" id="UP000683360"/>
    </source>
</evidence>
<dbReference type="SUPFAM" id="SSF53300">
    <property type="entry name" value="vWA-like"/>
    <property type="match status" value="1"/>
</dbReference>
<dbReference type="InterPro" id="IPR050525">
    <property type="entry name" value="ECM_Assembly_Org"/>
</dbReference>
<gene>
    <name evidence="2" type="ORF">MEDL_15829</name>
</gene>
<proteinExistence type="predicted"/>
<dbReference type="Gene3D" id="3.40.50.410">
    <property type="entry name" value="von Willebrand factor, type A domain"/>
    <property type="match status" value="1"/>
</dbReference>
<feature type="domain" description="VWFA" evidence="1">
    <location>
        <begin position="3"/>
        <end position="171"/>
    </location>
</feature>
<organism evidence="2 3">
    <name type="scientific">Mytilus edulis</name>
    <name type="common">Blue mussel</name>
    <dbReference type="NCBI Taxonomy" id="6550"/>
    <lineage>
        <taxon>Eukaryota</taxon>
        <taxon>Metazoa</taxon>
        <taxon>Spiralia</taxon>
        <taxon>Lophotrochozoa</taxon>
        <taxon>Mollusca</taxon>
        <taxon>Bivalvia</taxon>
        <taxon>Autobranchia</taxon>
        <taxon>Pteriomorphia</taxon>
        <taxon>Mytilida</taxon>
        <taxon>Mytiloidea</taxon>
        <taxon>Mytilidae</taxon>
        <taxon>Mytilinae</taxon>
        <taxon>Mytilus</taxon>
    </lineage>
</organism>